<dbReference type="EMBL" id="LT629740">
    <property type="protein sequence ID" value="SDT42378.1"/>
    <property type="molecule type" value="Genomic_DNA"/>
</dbReference>
<reference evidence="3 4" key="1">
    <citation type="submission" date="2016-10" db="EMBL/GenBank/DDBJ databases">
        <authorList>
            <person name="de Groot N.N."/>
        </authorList>
    </citation>
    <scope>NUCLEOTIDE SEQUENCE [LARGE SCALE GENOMIC DNA]</scope>
    <source>
        <strain evidence="3 4">MP1X4</strain>
    </source>
</reference>
<dbReference type="Proteomes" id="UP000199679">
    <property type="component" value="Chromosome I"/>
</dbReference>
<dbReference type="PANTHER" id="PTHR30441">
    <property type="entry name" value="DUF748 DOMAIN-CONTAINING PROTEIN"/>
    <property type="match status" value="1"/>
</dbReference>
<evidence type="ECO:0000313" key="4">
    <source>
        <dbReference type="Proteomes" id="UP000199679"/>
    </source>
</evidence>
<organism evidence="3 4">
    <name type="scientific">Mucilaginibacter mallensis</name>
    <dbReference type="NCBI Taxonomy" id="652787"/>
    <lineage>
        <taxon>Bacteria</taxon>
        <taxon>Pseudomonadati</taxon>
        <taxon>Bacteroidota</taxon>
        <taxon>Sphingobacteriia</taxon>
        <taxon>Sphingobacteriales</taxon>
        <taxon>Sphingobacteriaceae</taxon>
        <taxon>Mucilaginibacter</taxon>
    </lineage>
</organism>
<dbReference type="STRING" id="652787.SAMN05216490_3428"/>
<dbReference type="Pfam" id="PF05170">
    <property type="entry name" value="AsmA"/>
    <property type="match status" value="1"/>
</dbReference>
<keyword evidence="1" id="KW-1133">Transmembrane helix</keyword>
<proteinExistence type="predicted"/>
<dbReference type="InterPro" id="IPR007844">
    <property type="entry name" value="AsmA"/>
</dbReference>
<evidence type="ECO:0000259" key="2">
    <source>
        <dbReference type="Pfam" id="PF05170"/>
    </source>
</evidence>
<keyword evidence="4" id="KW-1185">Reference proteome</keyword>
<name>A0A1H2A8U1_MUCMA</name>
<feature type="domain" description="AsmA" evidence="2">
    <location>
        <begin position="1"/>
        <end position="694"/>
    </location>
</feature>
<dbReference type="OrthoDB" id="1489065at2"/>
<dbReference type="GO" id="GO:0090313">
    <property type="term" value="P:regulation of protein targeting to membrane"/>
    <property type="evidence" value="ECO:0007669"/>
    <property type="project" value="TreeGrafter"/>
</dbReference>
<dbReference type="PANTHER" id="PTHR30441:SF8">
    <property type="entry name" value="DUF748 DOMAIN-CONTAINING PROTEIN"/>
    <property type="match status" value="1"/>
</dbReference>
<dbReference type="AlphaFoldDB" id="A0A1H2A8U1"/>
<keyword evidence="1" id="KW-0812">Transmembrane</keyword>
<protein>
    <submittedName>
        <fullName evidence="3">AsmA family protein</fullName>
    </submittedName>
</protein>
<feature type="transmembrane region" description="Helical" evidence="1">
    <location>
        <begin position="12"/>
        <end position="30"/>
    </location>
</feature>
<keyword evidence="1" id="KW-0472">Membrane</keyword>
<accession>A0A1H2A8U1</accession>
<evidence type="ECO:0000313" key="3">
    <source>
        <dbReference type="EMBL" id="SDT42378.1"/>
    </source>
</evidence>
<gene>
    <name evidence="3" type="ORF">SAMN05216490_3428</name>
</gene>
<dbReference type="GO" id="GO:0005886">
    <property type="term" value="C:plasma membrane"/>
    <property type="evidence" value="ECO:0007669"/>
    <property type="project" value="TreeGrafter"/>
</dbReference>
<evidence type="ECO:0000256" key="1">
    <source>
        <dbReference type="SAM" id="Phobius"/>
    </source>
</evidence>
<sequence length="814" mass="88824">MPAWLKTSLKIIGALLLLIILILVGLSIYVSSHKEKVLTQLTQKLNENLNGKINVGSIETSFFTSFPDFALTLKNVSLKDKQWAQHHHTLLDAKSFDVVVNTAALLKGTISVEHIDINGASVDLYTDSTGYSNTSIFKKSSTKKDNKSKGSSSAELGKFSLKNVNFIIDDQKAKKLFSFAVSELRAKMDFPDSGWTANLHLNVLAKSMAFSTSHGSFIKDKVLGGDLAAGYNQKTGNINVTSSNFTIGGDDFGIIARFAVGKKPASFLFHITAPQLLWSHASQLVTPNISLKLNMFNMDSPIGVDAKIAGSFSGGGDPYLYITADVNHNRLTIPGSVIDDCSFKGVFNNTYAKGKENGDENSIIRLAHLTGTYNHIPFAIDTGSIINLIKPIAAGNFRANFPAADLNYLLAGVTKFNSGTAEMALRFNADIVNYRINKPIFAGHINLKNSDIVYVPRNLTFRNTSLSLDFTNNNLILNNIRLQSGKSIVLMQGRIDNFLNLYYNAPEKILVNWQINSPQLYLGEFLGFLNSKHSAAIVSVKAKQTNPANSGNVVKQLSVALNKAKATMHIRAANVHYFKFLATDATADLHFSKDGLQLNNVSLKHAGGSLKMDAALVQGNTQNHFTVNTTISKVNVREFFYAFDSFGLKDLTDQNLKGFLSAKANISGLVNNAGALVPGSVDGTMDINLQNGVLINYQPLISIGKFAFPFRNLHNISIPLLDAHFEIHNRMVTIHPFQITSSLINADVAGVYGLTNGTDITIDIPLRDPGKDSTITDAAERAKKRNKGIVVHLRAKDDGTGKVKIGRNRDKKLL</sequence>
<dbReference type="InterPro" id="IPR052894">
    <property type="entry name" value="AsmA-related"/>
</dbReference>